<evidence type="ECO:0000256" key="1">
    <source>
        <dbReference type="ARBA" id="ARBA00022801"/>
    </source>
</evidence>
<accession>A0AAD8L018</accession>
<dbReference type="InterPro" id="IPR051915">
    <property type="entry name" value="Cellulose_Degrad_GH3"/>
</dbReference>
<dbReference type="GO" id="GO:0009251">
    <property type="term" value="P:glucan catabolic process"/>
    <property type="evidence" value="ECO:0007669"/>
    <property type="project" value="TreeGrafter"/>
</dbReference>
<reference evidence="3" key="1">
    <citation type="journal article" date="2023" name="bioRxiv">
        <title>Improved chromosome-level genome assembly for marigold (Tagetes erecta).</title>
        <authorList>
            <person name="Jiang F."/>
            <person name="Yuan L."/>
            <person name="Wang S."/>
            <person name="Wang H."/>
            <person name="Xu D."/>
            <person name="Wang A."/>
            <person name="Fan W."/>
        </authorList>
    </citation>
    <scope>NUCLEOTIDE SEQUENCE</scope>
    <source>
        <strain evidence="3">WSJ</strain>
        <tissue evidence="3">Leaf</tissue>
    </source>
</reference>
<keyword evidence="1" id="KW-0378">Hydrolase</keyword>
<gene>
    <name evidence="3" type="ORF">QVD17_17745</name>
</gene>
<dbReference type="AlphaFoldDB" id="A0AAD8L018"/>
<dbReference type="EMBL" id="JAUHHV010000004">
    <property type="protein sequence ID" value="KAK1428905.1"/>
    <property type="molecule type" value="Genomic_DNA"/>
</dbReference>
<protein>
    <recommendedName>
        <fullName evidence="2">Glycoside hydrolase family 3 N-terminal domain-containing protein</fullName>
    </recommendedName>
</protein>
<dbReference type="PANTHER" id="PTHR30620">
    <property type="entry name" value="PERIPLASMIC BETA-GLUCOSIDASE-RELATED"/>
    <property type="match status" value="1"/>
</dbReference>
<dbReference type="GO" id="GO:0008422">
    <property type="term" value="F:beta-glucosidase activity"/>
    <property type="evidence" value="ECO:0007669"/>
    <property type="project" value="TreeGrafter"/>
</dbReference>
<name>A0AAD8L018_TARER</name>
<sequence>MRSCERFTVKDYRERFTLWKYLIWWILVSKSLLSREPVLVKKIGAATALEVRATGIQYAFALCVAVCRDPRWGHCYESNSEGPKFVKLMTEIIPVDNNNPSGSRKDMNECYDTR</sequence>
<evidence type="ECO:0000313" key="3">
    <source>
        <dbReference type="EMBL" id="KAK1428905.1"/>
    </source>
</evidence>
<dbReference type="SUPFAM" id="SSF51445">
    <property type="entry name" value="(Trans)glycosidases"/>
    <property type="match status" value="1"/>
</dbReference>
<evidence type="ECO:0000259" key="2">
    <source>
        <dbReference type="Pfam" id="PF00933"/>
    </source>
</evidence>
<dbReference type="Proteomes" id="UP001229421">
    <property type="component" value="Unassembled WGS sequence"/>
</dbReference>
<proteinExistence type="predicted"/>
<dbReference type="InterPro" id="IPR017853">
    <property type="entry name" value="GH"/>
</dbReference>
<dbReference type="PANTHER" id="PTHR30620:SF91">
    <property type="entry name" value="BETA-GLUCOSIDASE"/>
    <property type="match status" value="1"/>
</dbReference>
<keyword evidence="4" id="KW-1185">Reference proteome</keyword>
<dbReference type="InterPro" id="IPR001764">
    <property type="entry name" value="Glyco_hydro_3_N"/>
</dbReference>
<comment type="caution">
    <text evidence="3">The sequence shown here is derived from an EMBL/GenBank/DDBJ whole genome shotgun (WGS) entry which is preliminary data.</text>
</comment>
<dbReference type="InterPro" id="IPR036962">
    <property type="entry name" value="Glyco_hydro_3_N_sf"/>
</dbReference>
<dbReference type="Pfam" id="PF00933">
    <property type="entry name" value="Glyco_hydro_3"/>
    <property type="match status" value="1"/>
</dbReference>
<feature type="domain" description="Glycoside hydrolase family 3 N-terminal" evidence="2">
    <location>
        <begin position="36"/>
        <end position="90"/>
    </location>
</feature>
<organism evidence="3 4">
    <name type="scientific">Tagetes erecta</name>
    <name type="common">African marigold</name>
    <dbReference type="NCBI Taxonomy" id="13708"/>
    <lineage>
        <taxon>Eukaryota</taxon>
        <taxon>Viridiplantae</taxon>
        <taxon>Streptophyta</taxon>
        <taxon>Embryophyta</taxon>
        <taxon>Tracheophyta</taxon>
        <taxon>Spermatophyta</taxon>
        <taxon>Magnoliopsida</taxon>
        <taxon>eudicotyledons</taxon>
        <taxon>Gunneridae</taxon>
        <taxon>Pentapetalae</taxon>
        <taxon>asterids</taxon>
        <taxon>campanulids</taxon>
        <taxon>Asterales</taxon>
        <taxon>Asteraceae</taxon>
        <taxon>Asteroideae</taxon>
        <taxon>Heliantheae alliance</taxon>
        <taxon>Tageteae</taxon>
        <taxon>Tagetes</taxon>
    </lineage>
</organism>
<dbReference type="Gene3D" id="3.20.20.300">
    <property type="entry name" value="Glycoside hydrolase, family 3, N-terminal domain"/>
    <property type="match status" value="1"/>
</dbReference>
<evidence type="ECO:0000313" key="4">
    <source>
        <dbReference type="Proteomes" id="UP001229421"/>
    </source>
</evidence>